<dbReference type="GeneID" id="113493760"/>
<dbReference type="InterPro" id="IPR013128">
    <property type="entry name" value="Peptidase_C1A"/>
</dbReference>
<name>A0A7E5VGW9_TRINI</name>
<dbReference type="OrthoDB" id="65740at2759"/>
<reference evidence="4" key="1">
    <citation type="submission" date="2025-08" db="UniProtKB">
        <authorList>
            <consortium name="RefSeq"/>
        </authorList>
    </citation>
    <scope>IDENTIFICATION</scope>
</reference>
<dbReference type="Proteomes" id="UP000322000">
    <property type="component" value="Chromosome 5"/>
</dbReference>
<dbReference type="SUPFAM" id="SSF54001">
    <property type="entry name" value="Cysteine proteinases"/>
    <property type="match status" value="1"/>
</dbReference>
<sequence>MFNLNIEDACDFVEFTERIDVVEPLQEFTMLRRNPRHDEEIALYKRDYRRDYLDKIEEAVRKNLLMQYVRYLESANRQGASLEMEINFLSDRLDVELEELRGAARPTDGDFGEAFPHSPEEIEALKKSLPRRFDWRRRGGVTHVRHQKCEACWAFATVGAVEGALFVETGRLVPLNEQAIIDCAMPGRKCKPWWPSRAYSYIKDRGLPALDEYTPHQNQTLTCRADSVPSVTHISGYVNITNDPTALKVAIMKYGPVVVLMDVSPTTFKGIKKGTVFQDDNCNKEKPNHAMIAVGWEVFRNKDCFILKNSWSSHWADSGFVRVRVSNNTCGMLNMATYPRLRYQDVRRLPTKLPVSP</sequence>
<dbReference type="SMART" id="SM00645">
    <property type="entry name" value="Pept_C1"/>
    <property type="match status" value="1"/>
</dbReference>
<dbReference type="InterPro" id="IPR039417">
    <property type="entry name" value="Peptidase_C1A_papain-like"/>
</dbReference>
<dbReference type="InParanoid" id="A0A7E5VGW9"/>
<dbReference type="CDD" id="cd02248">
    <property type="entry name" value="Peptidase_C1A"/>
    <property type="match status" value="1"/>
</dbReference>
<comment type="similarity">
    <text evidence="1">Belongs to the peptidase C1 family.</text>
</comment>
<dbReference type="RefSeq" id="XP_026727567.1">
    <property type="nucleotide sequence ID" value="XM_026871766.1"/>
</dbReference>
<dbReference type="KEGG" id="tnl:113493760"/>
<dbReference type="Pfam" id="PF00112">
    <property type="entry name" value="Peptidase_C1"/>
    <property type="match status" value="1"/>
</dbReference>
<accession>A0A7E5VGW9</accession>
<dbReference type="GO" id="GO:0008234">
    <property type="term" value="F:cysteine-type peptidase activity"/>
    <property type="evidence" value="ECO:0007669"/>
    <property type="project" value="InterPro"/>
</dbReference>
<evidence type="ECO:0000256" key="1">
    <source>
        <dbReference type="ARBA" id="ARBA00008455"/>
    </source>
</evidence>
<dbReference type="GO" id="GO:0006508">
    <property type="term" value="P:proteolysis"/>
    <property type="evidence" value="ECO:0007669"/>
    <property type="project" value="InterPro"/>
</dbReference>
<keyword evidence="3" id="KW-1185">Reference proteome</keyword>
<organism evidence="3 4">
    <name type="scientific">Trichoplusia ni</name>
    <name type="common">Cabbage looper</name>
    <dbReference type="NCBI Taxonomy" id="7111"/>
    <lineage>
        <taxon>Eukaryota</taxon>
        <taxon>Metazoa</taxon>
        <taxon>Ecdysozoa</taxon>
        <taxon>Arthropoda</taxon>
        <taxon>Hexapoda</taxon>
        <taxon>Insecta</taxon>
        <taxon>Pterygota</taxon>
        <taxon>Neoptera</taxon>
        <taxon>Endopterygota</taxon>
        <taxon>Lepidoptera</taxon>
        <taxon>Glossata</taxon>
        <taxon>Ditrysia</taxon>
        <taxon>Noctuoidea</taxon>
        <taxon>Noctuidae</taxon>
        <taxon>Plusiinae</taxon>
        <taxon>Trichoplusia</taxon>
    </lineage>
</organism>
<protein>
    <submittedName>
        <fullName evidence="4">Cathepsin L1-like</fullName>
    </submittedName>
</protein>
<dbReference type="AlphaFoldDB" id="A0A7E5VGW9"/>
<feature type="domain" description="Peptidase C1A papain C-terminal" evidence="2">
    <location>
        <begin position="129"/>
        <end position="340"/>
    </location>
</feature>
<proteinExistence type="inferred from homology"/>
<dbReference type="PANTHER" id="PTHR12411">
    <property type="entry name" value="CYSTEINE PROTEASE FAMILY C1-RELATED"/>
    <property type="match status" value="1"/>
</dbReference>
<evidence type="ECO:0000313" key="4">
    <source>
        <dbReference type="RefSeq" id="XP_026727567.1"/>
    </source>
</evidence>
<dbReference type="Gene3D" id="3.90.70.10">
    <property type="entry name" value="Cysteine proteinases"/>
    <property type="match status" value="1"/>
</dbReference>
<evidence type="ECO:0000313" key="3">
    <source>
        <dbReference type="Proteomes" id="UP000322000"/>
    </source>
</evidence>
<gene>
    <name evidence="4" type="primary">LOC113493760</name>
</gene>
<dbReference type="InterPro" id="IPR000668">
    <property type="entry name" value="Peptidase_C1A_C"/>
</dbReference>
<evidence type="ECO:0000259" key="2">
    <source>
        <dbReference type="SMART" id="SM00645"/>
    </source>
</evidence>
<dbReference type="InterPro" id="IPR038765">
    <property type="entry name" value="Papain-like_cys_pep_sf"/>
</dbReference>